<dbReference type="CDD" id="cd00090">
    <property type="entry name" value="HTH_ARSR"/>
    <property type="match status" value="1"/>
</dbReference>
<dbReference type="Gene3D" id="1.10.10.10">
    <property type="entry name" value="Winged helix-like DNA-binding domain superfamily/Winged helix DNA-binding domain"/>
    <property type="match status" value="1"/>
</dbReference>
<dbReference type="PROSITE" id="PS50987">
    <property type="entry name" value="HTH_ARSR_2"/>
    <property type="match status" value="1"/>
</dbReference>
<dbReference type="RefSeq" id="WP_194213884.1">
    <property type="nucleotide sequence ID" value="NZ_CP061205.1"/>
</dbReference>
<sequence>MVEYVAQNLDVVFHALSDSTRRGMLGQLASADQTVSELAAPYAMSLAAASKHIKKLEAAGLVKREVIGRTHICRLNAEAMREAEAWIKRYAKFWATRLDTLEALLGAEDQAQIELTSTAKG</sequence>
<dbReference type="PANTHER" id="PTHR38600:SF2">
    <property type="entry name" value="SLL0088 PROTEIN"/>
    <property type="match status" value="1"/>
</dbReference>
<proteinExistence type="predicted"/>
<feature type="domain" description="HTH arsR-type" evidence="1">
    <location>
        <begin position="1"/>
        <end position="95"/>
    </location>
</feature>
<keyword evidence="3" id="KW-1185">Reference proteome</keyword>
<dbReference type="InterPro" id="IPR001845">
    <property type="entry name" value="HTH_ArsR_DNA-bd_dom"/>
</dbReference>
<accession>A0ABV7D6F0</accession>
<dbReference type="InterPro" id="IPR011991">
    <property type="entry name" value="ArsR-like_HTH"/>
</dbReference>
<dbReference type="EMBL" id="JBHRSL010000010">
    <property type="protein sequence ID" value="MFC3052450.1"/>
    <property type="molecule type" value="Genomic_DNA"/>
</dbReference>
<dbReference type="SUPFAM" id="SSF46785">
    <property type="entry name" value="Winged helix' DNA-binding domain"/>
    <property type="match status" value="1"/>
</dbReference>
<dbReference type="Proteomes" id="UP001595444">
    <property type="component" value="Unassembled WGS sequence"/>
</dbReference>
<dbReference type="PANTHER" id="PTHR38600">
    <property type="entry name" value="TRANSCRIPTIONAL REGULATORY PROTEIN"/>
    <property type="match status" value="1"/>
</dbReference>
<reference evidence="3" key="1">
    <citation type="journal article" date="2019" name="Int. J. Syst. Evol. Microbiol.">
        <title>The Global Catalogue of Microorganisms (GCM) 10K type strain sequencing project: providing services to taxonomists for standard genome sequencing and annotation.</title>
        <authorList>
            <consortium name="The Broad Institute Genomics Platform"/>
            <consortium name="The Broad Institute Genome Sequencing Center for Infectious Disease"/>
            <person name="Wu L."/>
            <person name="Ma J."/>
        </authorList>
    </citation>
    <scope>NUCLEOTIDE SEQUENCE [LARGE SCALE GENOMIC DNA]</scope>
    <source>
        <strain evidence="3">KCTC 62164</strain>
    </source>
</reference>
<dbReference type="SMART" id="SM00418">
    <property type="entry name" value="HTH_ARSR"/>
    <property type="match status" value="1"/>
</dbReference>
<dbReference type="NCBIfam" id="NF033788">
    <property type="entry name" value="HTH_metalloreg"/>
    <property type="match status" value="1"/>
</dbReference>
<evidence type="ECO:0000313" key="2">
    <source>
        <dbReference type="EMBL" id="MFC3052450.1"/>
    </source>
</evidence>
<evidence type="ECO:0000313" key="3">
    <source>
        <dbReference type="Proteomes" id="UP001595444"/>
    </source>
</evidence>
<evidence type="ECO:0000259" key="1">
    <source>
        <dbReference type="PROSITE" id="PS50987"/>
    </source>
</evidence>
<protein>
    <submittedName>
        <fullName evidence="2">ArsR/SmtB family transcription factor</fullName>
    </submittedName>
</protein>
<organism evidence="2 3">
    <name type="scientific">Kordiimonas pumila</name>
    <dbReference type="NCBI Taxonomy" id="2161677"/>
    <lineage>
        <taxon>Bacteria</taxon>
        <taxon>Pseudomonadati</taxon>
        <taxon>Pseudomonadota</taxon>
        <taxon>Alphaproteobacteria</taxon>
        <taxon>Kordiimonadales</taxon>
        <taxon>Kordiimonadaceae</taxon>
        <taxon>Kordiimonas</taxon>
    </lineage>
</organism>
<dbReference type="InterPro" id="IPR036390">
    <property type="entry name" value="WH_DNA-bd_sf"/>
</dbReference>
<comment type="caution">
    <text evidence="2">The sequence shown here is derived from an EMBL/GenBank/DDBJ whole genome shotgun (WGS) entry which is preliminary data.</text>
</comment>
<dbReference type="InterPro" id="IPR036388">
    <property type="entry name" value="WH-like_DNA-bd_sf"/>
</dbReference>
<name>A0ABV7D6F0_9PROT</name>
<dbReference type="Pfam" id="PF12840">
    <property type="entry name" value="HTH_20"/>
    <property type="match status" value="1"/>
</dbReference>
<gene>
    <name evidence="2" type="ORF">ACFOKA_11110</name>
</gene>